<keyword evidence="2" id="KW-1185">Reference proteome</keyword>
<sequence length="244" mass="28014">MHWLHVHFHSETLGMPVQMEVLLPESPILTDKDYPVLYLLHDMGDGHTSWLRKTNIETHIEELSMAVVMPMGHLGYYTDMFSGKKYFSFITEELPAICERMFPLSEERIIAGNGIGGYGALKAGLLAFDKFKKAASFSAPIDIDSISRRLTQDQSLDIFGLNDDLKGTEHDLYAVEVLSSRTQFYLSCDVDDYRKDNRLFAEYLQRSGLSCSIREIQQFPDKWKNLDRSLSEFIIWLSEKKGVK</sequence>
<dbReference type="Pfam" id="PF00756">
    <property type="entry name" value="Esterase"/>
    <property type="match status" value="1"/>
</dbReference>
<evidence type="ECO:0000313" key="2">
    <source>
        <dbReference type="Proteomes" id="UP000199687"/>
    </source>
</evidence>
<organism evidence="1 2">
    <name type="scientific">Gracilibacillus ureilyticus</name>
    <dbReference type="NCBI Taxonomy" id="531814"/>
    <lineage>
        <taxon>Bacteria</taxon>
        <taxon>Bacillati</taxon>
        <taxon>Bacillota</taxon>
        <taxon>Bacilli</taxon>
        <taxon>Bacillales</taxon>
        <taxon>Bacillaceae</taxon>
        <taxon>Gracilibacillus</taxon>
    </lineage>
</organism>
<dbReference type="EMBL" id="FOGL01000006">
    <property type="protein sequence ID" value="SER54587.1"/>
    <property type="molecule type" value="Genomic_DNA"/>
</dbReference>
<dbReference type="Proteomes" id="UP000199687">
    <property type="component" value="Unassembled WGS sequence"/>
</dbReference>
<dbReference type="GO" id="GO:0016747">
    <property type="term" value="F:acyltransferase activity, transferring groups other than amino-acyl groups"/>
    <property type="evidence" value="ECO:0007669"/>
    <property type="project" value="TreeGrafter"/>
</dbReference>
<name>A0A1H9Q292_9BACI</name>
<dbReference type="PANTHER" id="PTHR48098">
    <property type="entry name" value="ENTEROCHELIN ESTERASE-RELATED"/>
    <property type="match status" value="1"/>
</dbReference>
<dbReference type="Gene3D" id="3.40.50.1820">
    <property type="entry name" value="alpha/beta hydrolase"/>
    <property type="match status" value="1"/>
</dbReference>
<dbReference type="AlphaFoldDB" id="A0A1H9Q292"/>
<dbReference type="PANTHER" id="PTHR48098:SF1">
    <property type="entry name" value="DIACYLGLYCEROL ACYLTRANSFERASE_MYCOLYLTRANSFERASE AG85A"/>
    <property type="match status" value="1"/>
</dbReference>
<protein>
    <submittedName>
        <fullName evidence="1">S-formylglutathione hydrolase FrmB</fullName>
    </submittedName>
</protein>
<dbReference type="GO" id="GO:0016787">
    <property type="term" value="F:hydrolase activity"/>
    <property type="evidence" value="ECO:0007669"/>
    <property type="project" value="UniProtKB-KW"/>
</dbReference>
<proteinExistence type="predicted"/>
<evidence type="ECO:0000313" key="1">
    <source>
        <dbReference type="EMBL" id="SER54587.1"/>
    </source>
</evidence>
<dbReference type="InterPro" id="IPR050583">
    <property type="entry name" value="Mycobacterial_A85_antigen"/>
</dbReference>
<dbReference type="InterPro" id="IPR029058">
    <property type="entry name" value="AB_hydrolase_fold"/>
</dbReference>
<keyword evidence="1" id="KW-0378">Hydrolase</keyword>
<dbReference type="SUPFAM" id="SSF53474">
    <property type="entry name" value="alpha/beta-Hydrolases"/>
    <property type="match status" value="1"/>
</dbReference>
<dbReference type="RefSeq" id="WP_089740257.1">
    <property type="nucleotide sequence ID" value="NZ_FOGL01000006.1"/>
</dbReference>
<accession>A0A1H9Q292</accession>
<dbReference type="STRING" id="531814.SAMN04487944_1065"/>
<reference evidence="1 2" key="1">
    <citation type="submission" date="2016-10" db="EMBL/GenBank/DDBJ databases">
        <authorList>
            <person name="de Groot N.N."/>
        </authorList>
    </citation>
    <scope>NUCLEOTIDE SEQUENCE [LARGE SCALE GENOMIC DNA]</scope>
    <source>
        <strain evidence="1 2">CGMCC 1.7727</strain>
    </source>
</reference>
<dbReference type="InterPro" id="IPR000801">
    <property type="entry name" value="Esterase-like"/>
</dbReference>
<dbReference type="OrthoDB" id="9803578at2"/>
<gene>
    <name evidence="1" type="ORF">SAMN04487944_1065</name>
</gene>